<reference evidence="1 2" key="1">
    <citation type="submission" date="2021-05" db="EMBL/GenBank/DDBJ databases">
        <title>Genome Assembly of Synthetic Allotetraploid Brassica napus Reveals Homoeologous Exchanges between Subgenomes.</title>
        <authorList>
            <person name="Davis J.T."/>
        </authorList>
    </citation>
    <scope>NUCLEOTIDE SEQUENCE [LARGE SCALE GENOMIC DNA]</scope>
    <source>
        <strain evidence="2">cv. Da-Ae</strain>
        <tissue evidence="1">Seedling</tissue>
    </source>
</reference>
<gene>
    <name evidence="1" type="ORF">HID58_071720</name>
</gene>
<dbReference type="EMBL" id="JAGKQM010000016">
    <property type="protein sequence ID" value="KAH0874358.1"/>
    <property type="molecule type" value="Genomic_DNA"/>
</dbReference>
<proteinExistence type="predicted"/>
<evidence type="ECO:0000313" key="1">
    <source>
        <dbReference type="EMBL" id="KAH0874358.1"/>
    </source>
</evidence>
<evidence type="ECO:0008006" key="3">
    <source>
        <dbReference type="Google" id="ProtNLM"/>
    </source>
</evidence>
<organism evidence="1 2">
    <name type="scientific">Brassica napus</name>
    <name type="common">Rape</name>
    <dbReference type="NCBI Taxonomy" id="3708"/>
    <lineage>
        <taxon>Eukaryota</taxon>
        <taxon>Viridiplantae</taxon>
        <taxon>Streptophyta</taxon>
        <taxon>Embryophyta</taxon>
        <taxon>Tracheophyta</taxon>
        <taxon>Spermatophyta</taxon>
        <taxon>Magnoliopsida</taxon>
        <taxon>eudicotyledons</taxon>
        <taxon>Gunneridae</taxon>
        <taxon>Pentapetalae</taxon>
        <taxon>rosids</taxon>
        <taxon>malvids</taxon>
        <taxon>Brassicales</taxon>
        <taxon>Brassicaceae</taxon>
        <taxon>Brassiceae</taxon>
        <taxon>Brassica</taxon>
    </lineage>
</organism>
<accession>A0ABQ7Z2I8</accession>
<keyword evidence="2" id="KW-1185">Reference proteome</keyword>
<protein>
    <recommendedName>
        <fullName evidence="3">Transmembrane protein</fullName>
    </recommendedName>
</protein>
<name>A0ABQ7Z2I8_BRANA</name>
<comment type="caution">
    <text evidence="1">The sequence shown here is derived from an EMBL/GenBank/DDBJ whole genome shotgun (WGS) entry which is preliminary data.</text>
</comment>
<sequence>MKAAKKQIHAVTTWVRQQPPKVKAFLGVVSAMAAFVFLRKIVHNHDHDDFFVATEGSSPPRLSTPWNLRSYLQTRQGDHCSLPIVETDQ</sequence>
<evidence type="ECO:0000313" key="2">
    <source>
        <dbReference type="Proteomes" id="UP000824890"/>
    </source>
</evidence>
<dbReference type="Proteomes" id="UP000824890">
    <property type="component" value="Unassembled WGS sequence"/>
</dbReference>